<evidence type="ECO:0000256" key="1">
    <source>
        <dbReference type="ARBA" id="ARBA00004651"/>
    </source>
</evidence>
<comment type="subcellular location">
    <subcellularLocation>
        <location evidence="1">Cell membrane</location>
        <topology evidence="1">Multi-pass membrane protein</topology>
    </subcellularLocation>
</comment>
<dbReference type="Proteomes" id="UP001525961">
    <property type="component" value="Unassembled WGS sequence"/>
</dbReference>
<protein>
    <submittedName>
        <fullName evidence="8">Lipopolysaccharide biosynthesis protein</fullName>
    </submittedName>
</protein>
<feature type="transmembrane region" description="Helical" evidence="7">
    <location>
        <begin position="120"/>
        <end position="140"/>
    </location>
</feature>
<sequence>MLTQKIKQIFSGQFIQNVGWMGGAELFNRIFRLATTVTLARTFTATEYGLTAVIFTVVEFANVFTLRKGIGAKIIQAEEGELLVISNTSYWLNWMLCFGIFVLLLMLAFPISVFYGSPELVWPICASALIYLMMPFYLINGALIQRENRLKVTALCQVLQSLVANAITVILALLGMGVWAVVWPMILTTPIWIIVLWRYHPWRPPQAFSLHRWKEIVHFGGNLLGVSLLQQVRNNIDYLIIGRGLGMDALGLYYFAFNAGFGISRNVINAFTTALFPYLCQVKHDIQQLKVRYFSSLKKTFSIIIPFIALQAGLAPFYVPLVFGEKWTEGIPILILICLSVLPFSFSIFTNDLLNTVGKTKITLYFNLIYTCIFGLTLLICVRWGILAVAAGVLLSQLVVLPIFGIWAIAKVFKKDSLSVALK</sequence>
<feature type="transmembrane region" description="Helical" evidence="7">
    <location>
        <begin position="362"/>
        <end position="380"/>
    </location>
</feature>
<feature type="transmembrane region" description="Helical" evidence="7">
    <location>
        <begin position="238"/>
        <end position="257"/>
    </location>
</feature>
<feature type="transmembrane region" description="Helical" evidence="7">
    <location>
        <begin position="152"/>
        <end position="174"/>
    </location>
</feature>
<evidence type="ECO:0000313" key="8">
    <source>
        <dbReference type="EMBL" id="MCT7976255.1"/>
    </source>
</evidence>
<feature type="transmembrane region" description="Helical" evidence="7">
    <location>
        <begin position="91"/>
        <end position="114"/>
    </location>
</feature>
<dbReference type="RefSeq" id="WP_261234130.1">
    <property type="nucleotide sequence ID" value="NZ_JAMXFA010000001.1"/>
</dbReference>
<evidence type="ECO:0000256" key="7">
    <source>
        <dbReference type="SAM" id="Phobius"/>
    </source>
</evidence>
<keyword evidence="6 7" id="KW-0472">Membrane</keyword>
<evidence type="ECO:0000313" key="9">
    <source>
        <dbReference type="Proteomes" id="UP001525961"/>
    </source>
</evidence>
<dbReference type="PANTHER" id="PTHR30250:SF10">
    <property type="entry name" value="LIPOPOLYSACCHARIDE BIOSYNTHESIS PROTEIN WZXC"/>
    <property type="match status" value="1"/>
</dbReference>
<gene>
    <name evidence="8" type="ORF">NG792_00790</name>
</gene>
<comment type="similarity">
    <text evidence="2">Belongs to the polysaccharide synthase family.</text>
</comment>
<name>A0ABT2N0Q8_9CYAN</name>
<dbReference type="Pfam" id="PF13440">
    <property type="entry name" value="Polysacc_synt_3"/>
    <property type="match status" value="1"/>
</dbReference>
<dbReference type="EMBL" id="JAMXFA010000001">
    <property type="protein sequence ID" value="MCT7976255.1"/>
    <property type="molecule type" value="Genomic_DNA"/>
</dbReference>
<keyword evidence="9" id="KW-1185">Reference proteome</keyword>
<reference evidence="8 9" key="1">
    <citation type="journal article" date="2022" name="Front. Microbiol.">
        <title>High genomic differentiation and limited gene flow indicate recent cryptic speciation within the genus Laspinema (cyanobacteria).</title>
        <authorList>
            <person name="Stanojkovic A."/>
            <person name="Skoupy S."/>
            <person name="Skaloud P."/>
            <person name="Dvorak P."/>
        </authorList>
    </citation>
    <scope>NUCLEOTIDE SEQUENCE [LARGE SCALE GENOMIC DNA]</scope>
    <source>
        <strain evidence="8 9">D3b</strain>
    </source>
</reference>
<dbReference type="CDD" id="cd13127">
    <property type="entry name" value="MATE_tuaB_like"/>
    <property type="match status" value="1"/>
</dbReference>
<evidence type="ECO:0000256" key="2">
    <source>
        <dbReference type="ARBA" id="ARBA00007430"/>
    </source>
</evidence>
<feature type="transmembrane region" description="Helical" evidence="7">
    <location>
        <begin position="386"/>
        <end position="410"/>
    </location>
</feature>
<feature type="transmembrane region" description="Helical" evidence="7">
    <location>
        <begin position="331"/>
        <end position="350"/>
    </location>
</feature>
<dbReference type="InterPro" id="IPR050833">
    <property type="entry name" value="Poly_Biosynth_Transport"/>
</dbReference>
<accession>A0ABT2N0Q8</accession>
<keyword evidence="5 7" id="KW-1133">Transmembrane helix</keyword>
<evidence type="ECO:0000256" key="6">
    <source>
        <dbReference type="ARBA" id="ARBA00023136"/>
    </source>
</evidence>
<keyword evidence="3" id="KW-1003">Cell membrane</keyword>
<feature type="transmembrane region" description="Helical" evidence="7">
    <location>
        <begin position="301"/>
        <end position="319"/>
    </location>
</feature>
<evidence type="ECO:0000256" key="5">
    <source>
        <dbReference type="ARBA" id="ARBA00022989"/>
    </source>
</evidence>
<dbReference type="PANTHER" id="PTHR30250">
    <property type="entry name" value="PST FAMILY PREDICTED COLANIC ACID TRANSPORTER"/>
    <property type="match status" value="1"/>
</dbReference>
<comment type="caution">
    <text evidence="8">The sequence shown here is derived from an EMBL/GenBank/DDBJ whole genome shotgun (WGS) entry which is preliminary data.</text>
</comment>
<proteinExistence type="inferred from homology"/>
<evidence type="ECO:0000256" key="3">
    <source>
        <dbReference type="ARBA" id="ARBA00022475"/>
    </source>
</evidence>
<evidence type="ECO:0000256" key="4">
    <source>
        <dbReference type="ARBA" id="ARBA00022692"/>
    </source>
</evidence>
<organism evidence="8 9">
    <name type="scientific">Laspinema olomoucense D3b</name>
    <dbReference type="NCBI Taxonomy" id="2953688"/>
    <lineage>
        <taxon>Bacteria</taxon>
        <taxon>Bacillati</taxon>
        <taxon>Cyanobacteriota</taxon>
        <taxon>Cyanophyceae</taxon>
        <taxon>Oscillatoriophycideae</taxon>
        <taxon>Oscillatoriales</taxon>
        <taxon>Laspinemataceae</taxon>
        <taxon>Laspinema</taxon>
        <taxon>Laspinema olomoucense</taxon>
    </lineage>
</organism>
<keyword evidence="4 7" id="KW-0812">Transmembrane</keyword>